<comment type="caution">
    <text evidence="2">The sequence shown here is derived from an EMBL/GenBank/DDBJ whole genome shotgun (WGS) entry which is preliminary data.</text>
</comment>
<proteinExistence type="predicted"/>
<gene>
    <name evidence="2" type="ORF">DM01DRAFT_253068</name>
</gene>
<sequence length="169" mass="19593">MDPPNEQLLVHIRFTDAQDLSLYVFPLYDTPSSVKAMIQNEFPSTRSKNIRLIFNGQVLTSNTTILWDYGIRSSNLYMHCAISDFVKHDTTKPMRSKVTCVARGFDRLVATGFNQEEIRSIRSQFHQLQGRPFSEDQDPSDQLLQYEEQWMNQTGESVPEGSKWGYFML</sequence>
<dbReference type="Pfam" id="PF10302">
    <property type="entry name" value="Dsc3_N"/>
    <property type="match status" value="1"/>
</dbReference>
<dbReference type="PROSITE" id="PS50053">
    <property type="entry name" value="UBIQUITIN_2"/>
    <property type="match status" value="1"/>
</dbReference>
<dbReference type="SUPFAM" id="SSF54236">
    <property type="entry name" value="Ubiquitin-like"/>
    <property type="match status" value="1"/>
</dbReference>
<evidence type="ECO:0000259" key="1">
    <source>
        <dbReference type="PROSITE" id="PS50053"/>
    </source>
</evidence>
<evidence type="ECO:0000313" key="3">
    <source>
        <dbReference type="Proteomes" id="UP000242146"/>
    </source>
</evidence>
<dbReference type="Gene3D" id="3.10.20.90">
    <property type="entry name" value="Phosphatidylinositol 3-kinase Catalytic Subunit, Chain A, domain 1"/>
    <property type="match status" value="1"/>
</dbReference>
<dbReference type="EMBL" id="MCGT01000005">
    <property type="protein sequence ID" value="ORX59663.1"/>
    <property type="molecule type" value="Genomic_DNA"/>
</dbReference>
<evidence type="ECO:0000313" key="2">
    <source>
        <dbReference type="EMBL" id="ORX59663.1"/>
    </source>
</evidence>
<name>A0A1X2GRE5_9FUNG</name>
<dbReference type="CDD" id="cd17039">
    <property type="entry name" value="Ubl_ubiquitin_like"/>
    <property type="match status" value="1"/>
</dbReference>
<dbReference type="InterPro" id="IPR045226">
    <property type="entry name" value="Dsc3"/>
</dbReference>
<accession>A0A1X2GRE5</accession>
<dbReference type="InterPro" id="IPR000626">
    <property type="entry name" value="Ubiquitin-like_dom"/>
</dbReference>
<dbReference type="InterPro" id="IPR019413">
    <property type="entry name" value="Dsc3_ub-like_dom"/>
</dbReference>
<dbReference type="Proteomes" id="UP000242146">
    <property type="component" value="Unassembled WGS sequence"/>
</dbReference>
<dbReference type="OrthoDB" id="2556122at2759"/>
<dbReference type="AlphaFoldDB" id="A0A1X2GRE5"/>
<feature type="domain" description="Ubiquitin-like" evidence="1">
    <location>
        <begin position="8"/>
        <end position="75"/>
    </location>
</feature>
<dbReference type="Pfam" id="PF13373">
    <property type="entry name" value="Dsc3_C"/>
    <property type="match status" value="1"/>
</dbReference>
<keyword evidence="3" id="KW-1185">Reference proteome</keyword>
<dbReference type="GO" id="GO:0005783">
    <property type="term" value="C:endoplasmic reticulum"/>
    <property type="evidence" value="ECO:0007669"/>
    <property type="project" value="TreeGrafter"/>
</dbReference>
<organism evidence="2 3">
    <name type="scientific">Hesseltinella vesiculosa</name>
    <dbReference type="NCBI Taxonomy" id="101127"/>
    <lineage>
        <taxon>Eukaryota</taxon>
        <taxon>Fungi</taxon>
        <taxon>Fungi incertae sedis</taxon>
        <taxon>Mucoromycota</taxon>
        <taxon>Mucoromycotina</taxon>
        <taxon>Mucoromycetes</taxon>
        <taxon>Mucorales</taxon>
        <taxon>Cunninghamellaceae</taxon>
        <taxon>Hesseltinella</taxon>
    </lineage>
</organism>
<dbReference type="PANTHER" id="PTHR28049:SF1">
    <property type="entry name" value="DSC E3 UBIQUITIN LIGASE COMPLEX SUBUNIT 3"/>
    <property type="match status" value="1"/>
</dbReference>
<reference evidence="2 3" key="1">
    <citation type="submission" date="2016-07" db="EMBL/GenBank/DDBJ databases">
        <title>Pervasive Adenine N6-methylation of Active Genes in Fungi.</title>
        <authorList>
            <consortium name="DOE Joint Genome Institute"/>
            <person name="Mondo S.J."/>
            <person name="Dannebaum R.O."/>
            <person name="Kuo R.C."/>
            <person name="Labutti K."/>
            <person name="Haridas S."/>
            <person name="Kuo A."/>
            <person name="Salamov A."/>
            <person name="Ahrendt S.R."/>
            <person name="Lipzen A."/>
            <person name="Sullivan W."/>
            <person name="Andreopoulos W.B."/>
            <person name="Clum A."/>
            <person name="Lindquist E."/>
            <person name="Daum C."/>
            <person name="Ramamoorthy G.K."/>
            <person name="Gryganskyi A."/>
            <person name="Culley D."/>
            <person name="Magnuson J.K."/>
            <person name="James T.Y."/>
            <person name="O'Malley M.A."/>
            <person name="Stajich J.E."/>
            <person name="Spatafora J.W."/>
            <person name="Visel A."/>
            <person name="Grigoriev I.V."/>
        </authorList>
    </citation>
    <scope>NUCLEOTIDE SEQUENCE [LARGE SCALE GENOMIC DNA]</scope>
    <source>
        <strain evidence="2 3">NRRL 3301</strain>
    </source>
</reference>
<dbReference type="InterPro" id="IPR025390">
    <property type="entry name" value="Dsc3_C"/>
</dbReference>
<dbReference type="GO" id="GO:0044695">
    <property type="term" value="C:Dsc E3 ubiquitin ligase complex"/>
    <property type="evidence" value="ECO:0007669"/>
    <property type="project" value="InterPro"/>
</dbReference>
<protein>
    <recommendedName>
        <fullName evidence="1">Ubiquitin-like domain-containing protein</fullName>
    </recommendedName>
</protein>
<dbReference type="InterPro" id="IPR029071">
    <property type="entry name" value="Ubiquitin-like_domsf"/>
</dbReference>
<dbReference type="PANTHER" id="PTHR28049">
    <property type="entry name" value="TRANSMEMBRANE PROTEIN YOR223W"/>
    <property type="match status" value="1"/>
</dbReference>